<evidence type="ECO:0000259" key="1">
    <source>
        <dbReference type="PROSITE" id="PS50943"/>
    </source>
</evidence>
<dbReference type="Gene3D" id="1.10.260.40">
    <property type="entry name" value="lambda repressor-like DNA-binding domains"/>
    <property type="match status" value="1"/>
</dbReference>
<dbReference type="EMBL" id="JBHTKL010000001">
    <property type="protein sequence ID" value="MFD1018529.1"/>
    <property type="molecule type" value="Genomic_DNA"/>
</dbReference>
<dbReference type="CDD" id="cd00093">
    <property type="entry name" value="HTH_XRE"/>
    <property type="match status" value="1"/>
</dbReference>
<keyword evidence="3" id="KW-1185">Reference proteome</keyword>
<protein>
    <submittedName>
        <fullName evidence="2">Helix-turn-helix transcriptional regulator</fullName>
    </submittedName>
</protein>
<dbReference type="SMART" id="SM00530">
    <property type="entry name" value="HTH_XRE"/>
    <property type="match status" value="1"/>
</dbReference>
<dbReference type="PROSITE" id="PS50943">
    <property type="entry name" value="HTH_CROC1"/>
    <property type="match status" value="1"/>
</dbReference>
<organism evidence="2 3">
    <name type="scientific">Thalassobacillus hwangdonensis</name>
    <dbReference type="NCBI Taxonomy" id="546108"/>
    <lineage>
        <taxon>Bacteria</taxon>
        <taxon>Bacillati</taxon>
        <taxon>Bacillota</taxon>
        <taxon>Bacilli</taxon>
        <taxon>Bacillales</taxon>
        <taxon>Bacillaceae</taxon>
        <taxon>Thalassobacillus</taxon>
    </lineage>
</organism>
<evidence type="ECO:0000313" key="3">
    <source>
        <dbReference type="Proteomes" id="UP001596990"/>
    </source>
</evidence>
<dbReference type="SUPFAM" id="SSF47413">
    <property type="entry name" value="lambda repressor-like DNA-binding domains"/>
    <property type="match status" value="1"/>
</dbReference>
<name>A0ABW3KZ67_9BACI</name>
<sequence>MDKKDLIKGISPKLKLIRVEKGYTQQRMADILGISKKTLVQIEKERNEASWTTIVAVCALFQDSEVLKNTLGEDPFEVIETVAHDQIDRPRGMTMGGKVWWTEVERKGAYTLQQNILSKHYRIIDDSNYRWYSTFEEDEAERKLIELDSTK</sequence>
<accession>A0ABW3KZ67</accession>
<feature type="domain" description="HTH cro/C1-type" evidence="1">
    <location>
        <begin position="14"/>
        <end position="67"/>
    </location>
</feature>
<dbReference type="Proteomes" id="UP001596990">
    <property type="component" value="Unassembled WGS sequence"/>
</dbReference>
<reference evidence="3" key="1">
    <citation type="journal article" date="2019" name="Int. J. Syst. Evol. Microbiol.">
        <title>The Global Catalogue of Microorganisms (GCM) 10K type strain sequencing project: providing services to taxonomists for standard genome sequencing and annotation.</title>
        <authorList>
            <consortium name="The Broad Institute Genomics Platform"/>
            <consortium name="The Broad Institute Genome Sequencing Center for Infectious Disease"/>
            <person name="Wu L."/>
            <person name="Ma J."/>
        </authorList>
    </citation>
    <scope>NUCLEOTIDE SEQUENCE [LARGE SCALE GENOMIC DNA]</scope>
    <source>
        <strain evidence="3">CCUG 56607</strain>
    </source>
</reference>
<dbReference type="RefSeq" id="WP_386057097.1">
    <property type="nucleotide sequence ID" value="NZ_JBHTKL010000001.1"/>
</dbReference>
<dbReference type="InterPro" id="IPR010982">
    <property type="entry name" value="Lambda_DNA-bd_dom_sf"/>
</dbReference>
<comment type="caution">
    <text evidence="2">The sequence shown here is derived from an EMBL/GenBank/DDBJ whole genome shotgun (WGS) entry which is preliminary data.</text>
</comment>
<proteinExistence type="predicted"/>
<evidence type="ECO:0000313" key="2">
    <source>
        <dbReference type="EMBL" id="MFD1018529.1"/>
    </source>
</evidence>
<dbReference type="InterPro" id="IPR001387">
    <property type="entry name" value="Cro/C1-type_HTH"/>
</dbReference>
<dbReference type="Pfam" id="PF01381">
    <property type="entry name" value="HTH_3"/>
    <property type="match status" value="1"/>
</dbReference>
<gene>
    <name evidence="2" type="ORF">ACFQ2J_04870</name>
</gene>